<feature type="domain" description="Cytosolic endo-beta-N-acetylglucosaminidase TIM barrel" evidence="1">
    <location>
        <begin position="28"/>
        <end position="249"/>
    </location>
</feature>
<dbReference type="PANTHER" id="PTHR13246">
    <property type="entry name" value="ENDO BETA N-ACETYLGLUCOSAMINIDASE"/>
    <property type="match status" value="1"/>
</dbReference>
<name>A0A3P8BIL1_HELPZ</name>
<dbReference type="GO" id="GO:0005829">
    <property type="term" value="C:cytosol"/>
    <property type="evidence" value="ECO:0007669"/>
    <property type="project" value="UniProtKB-SubCell"/>
</dbReference>
<evidence type="ECO:0000313" key="2">
    <source>
        <dbReference type="EMBL" id="VDP27087.1"/>
    </source>
</evidence>
<dbReference type="AlphaFoldDB" id="A0A3P8BIL1"/>
<dbReference type="OrthoDB" id="284473at2759"/>
<evidence type="ECO:0000259" key="1">
    <source>
        <dbReference type="Pfam" id="PF03644"/>
    </source>
</evidence>
<dbReference type="InterPro" id="IPR032979">
    <property type="entry name" value="ENGase"/>
</dbReference>
<dbReference type="GO" id="GO:0033925">
    <property type="term" value="F:mannosyl-glycoprotein endo-beta-N-acetylglucosaminidase activity"/>
    <property type="evidence" value="ECO:0007669"/>
    <property type="project" value="UniProtKB-EC"/>
</dbReference>
<protein>
    <recommendedName>
        <fullName evidence="1">Cytosolic endo-beta-N-acetylglucosaminidase TIM barrel domain-containing protein</fullName>
    </recommendedName>
</protein>
<dbReference type="Pfam" id="PF03644">
    <property type="entry name" value="Glyco_hydro_85"/>
    <property type="match status" value="1"/>
</dbReference>
<dbReference type="PANTHER" id="PTHR13246:SF1">
    <property type="entry name" value="CYTOSOLIC ENDO-BETA-N-ACETYLGLUCOSAMINIDASE"/>
    <property type="match status" value="1"/>
</dbReference>
<dbReference type="EMBL" id="UZAH01033193">
    <property type="protein sequence ID" value="VDP27087.1"/>
    <property type="molecule type" value="Genomic_DNA"/>
</dbReference>
<accession>A0A3P8BIL1</accession>
<dbReference type="Gene3D" id="3.20.20.80">
    <property type="entry name" value="Glycosidases"/>
    <property type="match status" value="1"/>
</dbReference>
<organism evidence="2">
    <name type="scientific">Heligmosomoides polygyrus</name>
    <name type="common">Parasitic roundworm</name>
    <dbReference type="NCBI Taxonomy" id="6339"/>
    <lineage>
        <taxon>Eukaryota</taxon>
        <taxon>Metazoa</taxon>
        <taxon>Ecdysozoa</taxon>
        <taxon>Nematoda</taxon>
        <taxon>Chromadorea</taxon>
        <taxon>Rhabditida</taxon>
        <taxon>Rhabditina</taxon>
        <taxon>Rhabditomorpha</taxon>
        <taxon>Strongyloidea</taxon>
        <taxon>Heligmosomidae</taxon>
        <taxon>Heligmosomoides</taxon>
    </lineage>
</organism>
<dbReference type="InterPro" id="IPR005201">
    <property type="entry name" value="TIM_ENGase"/>
</dbReference>
<reference evidence="2" key="1">
    <citation type="submission" date="2018-11" db="EMBL/GenBank/DDBJ databases">
        <authorList>
            <consortium name="Pathogen Informatics"/>
        </authorList>
    </citation>
    <scope>NUCLEOTIDE SEQUENCE [LARGE SCALE GENOMIC DNA]</scope>
</reference>
<gene>
    <name evidence="2" type="ORF">HPBE_LOCUS21642</name>
</gene>
<proteinExistence type="predicted"/>
<sequence>MYYQAVVPNFGLFAHKILNKLGNVILFANSGCLALGTFITEWKGGAKLCDHFLETEESVKKTVDRLVAVARYFNFDGWLINIENRIRSELLRNLELFLRLLTDNMRKSAEFSRVIWYDSVTATGNLKWQNMLNGSNLRWYNSCDGIYLNYNWDDAMLLQSADFGVISRIFVGIDCFARGCIGVFADRSFAKANLMRMSVALFAPGWICEQFPHANPIENGLKFWKKLALFTPARPILELPISTDFCAGFTLFNFDVDCRACRITIQAQREVKILVNGVVKESKKEGEQIMVVIDEPIHLVSLDVCVDDFKECSLHRACIEEL</sequence>